<dbReference type="AlphaFoldDB" id="A0AA95SUZ2"/>
<organism evidence="6 7">
    <name type="scientific">Paucibacter sediminis</name>
    <dbReference type="NCBI Taxonomy" id="3019553"/>
    <lineage>
        <taxon>Bacteria</taxon>
        <taxon>Pseudomonadati</taxon>
        <taxon>Pseudomonadota</taxon>
        <taxon>Betaproteobacteria</taxon>
        <taxon>Burkholderiales</taxon>
        <taxon>Sphaerotilaceae</taxon>
        <taxon>Roseateles</taxon>
    </lineage>
</organism>
<sequence>MSSKPATAAKPAPKQGPQGCTNFKLRQLTRLVSQHCETHFAETGLKTTQYSLLAHIDQLGPVQPSELARRMDLDVSTLSRNVQGLVAAGLVELAEGDDARSHRLQLTEAGRAKRQAMKGSWKRAQLSLNDRLGDAKVAQLHALLDECLELMRG</sequence>
<evidence type="ECO:0000256" key="2">
    <source>
        <dbReference type="ARBA" id="ARBA00023125"/>
    </source>
</evidence>
<dbReference type="SMART" id="SM00347">
    <property type="entry name" value="HTH_MARR"/>
    <property type="match status" value="1"/>
</dbReference>
<gene>
    <name evidence="6" type="ORF">PFX98_19355</name>
</gene>
<feature type="compositionally biased region" description="Low complexity" evidence="4">
    <location>
        <begin position="1"/>
        <end position="13"/>
    </location>
</feature>
<keyword evidence="1" id="KW-0805">Transcription regulation</keyword>
<dbReference type="KEGG" id="pais:PFX98_19355"/>
<dbReference type="Gene3D" id="1.10.10.10">
    <property type="entry name" value="Winged helix-like DNA-binding domain superfamily/Winged helix DNA-binding domain"/>
    <property type="match status" value="1"/>
</dbReference>
<dbReference type="InterPro" id="IPR036390">
    <property type="entry name" value="WH_DNA-bd_sf"/>
</dbReference>
<dbReference type="GO" id="GO:0003700">
    <property type="term" value="F:DNA-binding transcription factor activity"/>
    <property type="evidence" value="ECO:0007669"/>
    <property type="project" value="InterPro"/>
</dbReference>
<evidence type="ECO:0000259" key="5">
    <source>
        <dbReference type="PROSITE" id="PS50995"/>
    </source>
</evidence>
<evidence type="ECO:0000256" key="1">
    <source>
        <dbReference type="ARBA" id="ARBA00023015"/>
    </source>
</evidence>
<proteinExistence type="predicted"/>
<dbReference type="SUPFAM" id="SSF46785">
    <property type="entry name" value="Winged helix' DNA-binding domain"/>
    <property type="match status" value="1"/>
</dbReference>
<dbReference type="RefSeq" id="WP_285232122.1">
    <property type="nucleotide sequence ID" value="NZ_CP116346.1"/>
</dbReference>
<feature type="region of interest" description="Disordered" evidence="4">
    <location>
        <begin position="1"/>
        <end position="20"/>
    </location>
</feature>
<dbReference type="InterPro" id="IPR000835">
    <property type="entry name" value="HTH_MarR-typ"/>
</dbReference>
<evidence type="ECO:0000256" key="3">
    <source>
        <dbReference type="ARBA" id="ARBA00023163"/>
    </source>
</evidence>
<dbReference type="Pfam" id="PF12802">
    <property type="entry name" value="MarR_2"/>
    <property type="match status" value="1"/>
</dbReference>
<protein>
    <submittedName>
        <fullName evidence="6">MarR family winged helix-turn-helix transcriptional regulator</fullName>
    </submittedName>
</protein>
<evidence type="ECO:0000256" key="4">
    <source>
        <dbReference type="SAM" id="MobiDB-lite"/>
    </source>
</evidence>
<evidence type="ECO:0000313" key="7">
    <source>
        <dbReference type="Proteomes" id="UP001177769"/>
    </source>
</evidence>
<reference evidence="6" key="1">
    <citation type="submission" date="2023-01" db="EMBL/GenBank/DDBJ databases">
        <title>Whole genome sequence of Paucibacter sp. S2-9 isolated from pond sediment.</title>
        <authorList>
            <person name="Jung J.Y."/>
        </authorList>
    </citation>
    <scope>NUCLEOTIDE SEQUENCE</scope>
    <source>
        <strain evidence="6">S2-9</strain>
    </source>
</reference>
<keyword evidence="2" id="KW-0238">DNA-binding</keyword>
<dbReference type="InterPro" id="IPR036388">
    <property type="entry name" value="WH-like_DNA-bd_sf"/>
</dbReference>
<accession>A0AA95SUZ2</accession>
<dbReference type="PANTHER" id="PTHR42756">
    <property type="entry name" value="TRANSCRIPTIONAL REGULATOR, MARR"/>
    <property type="match status" value="1"/>
</dbReference>
<dbReference type="GO" id="GO:0003677">
    <property type="term" value="F:DNA binding"/>
    <property type="evidence" value="ECO:0007669"/>
    <property type="project" value="UniProtKB-KW"/>
</dbReference>
<dbReference type="PANTHER" id="PTHR42756:SF1">
    <property type="entry name" value="TRANSCRIPTIONAL REPRESSOR OF EMRAB OPERON"/>
    <property type="match status" value="1"/>
</dbReference>
<dbReference type="PROSITE" id="PS50995">
    <property type="entry name" value="HTH_MARR_2"/>
    <property type="match status" value="1"/>
</dbReference>
<evidence type="ECO:0000313" key="6">
    <source>
        <dbReference type="EMBL" id="WIT11044.1"/>
    </source>
</evidence>
<dbReference type="EMBL" id="CP116346">
    <property type="protein sequence ID" value="WIT11044.1"/>
    <property type="molecule type" value="Genomic_DNA"/>
</dbReference>
<keyword evidence="7" id="KW-1185">Reference proteome</keyword>
<dbReference type="Proteomes" id="UP001177769">
    <property type="component" value="Chromosome"/>
</dbReference>
<name>A0AA95SUZ2_9BURK</name>
<feature type="domain" description="HTH marR-type" evidence="5">
    <location>
        <begin position="18"/>
        <end position="149"/>
    </location>
</feature>
<keyword evidence="3" id="KW-0804">Transcription</keyword>